<dbReference type="InterPro" id="IPR008978">
    <property type="entry name" value="HSP20-like_chaperone"/>
</dbReference>
<dbReference type="Proteomes" id="UP000887116">
    <property type="component" value="Unassembled WGS sequence"/>
</dbReference>
<gene>
    <name evidence="1" type="ORF">TNCT_245801</name>
</gene>
<organism evidence="1 2">
    <name type="scientific">Trichonephila clavata</name>
    <name type="common">Joro spider</name>
    <name type="synonym">Nephila clavata</name>
    <dbReference type="NCBI Taxonomy" id="2740835"/>
    <lineage>
        <taxon>Eukaryota</taxon>
        <taxon>Metazoa</taxon>
        <taxon>Ecdysozoa</taxon>
        <taxon>Arthropoda</taxon>
        <taxon>Chelicerata</taxon>
        <taxon>Arachnida</taxon>
        <taxon>Araneae</taxon>
        <taxon>Araneomorphae</taxon>
        <taxon>Entelegynae</taxon>
        <taxon>Araneoidea</taxon>
        <taxon>Nephilidae</taxon>
        <taxon>Trichonephila</taxon>
    </lineage>
</organism>
<keyword evidence="2" id="KW-1185">Reference proteome</keyword>
<proteinExistence type="predicted"/>
<name>A0A8X6L061_TRICU</name>
<sequence>MEYEVREVYYTDNEAEDWWKAIKYHPKKLIDQDFGYQLSRNDLEFNSENVILNRKSSKVEDSGYLMVIFEKECFKVEFKGKAFPMESLNASIEGGFIIIRGAHEERIEGTGSATRKFERHVMMPREYNFGYIANEPKIEKYNGYICVTLSKARRRGQRMLFGE</sequence>
<reference evidence="1" key="1">
    <citation type="submission" date="2020-07" db="EMBL/GenBank/DDBJ databases">
        <title>Multicomponent nature underlies the extraordinary mechanical properties of spider dragline silk.</title>
        <authorList>
            <person name="Kono N."/>
            <person name="Nakamura H."/>
            <person name="Mori M."/>
            <person name="Yoshida Y."/>
            <person name="Ohtoshi R."/>
            <person name="Malay A.D."/>
            <person name="Moran D.A.P."/>
            <person name="Tomita M."/>
            <person name="Numata K."/>
            <person name="Arakawa K."/>
        </authorList>
    </citation>
    <scope>NUCLEOTIDE SEQUENCE</scope>
</reference>
<accession>A0A8X6L061</accession>
<evidence type="ECO:0000313" key="2">
    <source>
        <dbReference type="Proteomes" id="UP000887116"/>
    </source>
</evidence>
<dbReference type="Gene3D" id="2.60.40.790">
    <property type="match status" value="1"/>
</dbReference>
<dbReference type="EMBL" id="BMAO01024089">
    <property type="protein sequence ID" value="GFQ92915.1"/>
    <property type="molecule type" value="Genomic_DNA"/>
</dbReference>
<dbReference type="OrthoDB" id="6419528at2759"/>
<evidence type="ECO:0008006" key="3">
    <source>
        <dbReference type="Google" id="ProtNLM"/>
    </source>
</evidence>
<protein>
    <recommendedName>
        <fullName evidence="3">SHSP domain-containing protein</fullName>
    </recommendedName>
</protein>
<evidence type="ECO:0000313" key="1">
    <source>
        <dbReference type="EMBL" id="GFQ92915.1"/>
    </source>
</evidence>
<dbReference type="AlphaFoldDB" id="A0A8X6L061"/>
<comment type="caution">
    <text evidence="1">The sequence shown here is derived from an EMBL/GenBank/DDBJ whole genome shotgun (WGS) entry which is preliminary data.</text>
</comment>